<keyword evidence="2" id="KW-1185">Reference proteome</keyword>
<name>A0A1I7WWR8_HETBA</name>
<evidence type="ECO:0000313" key="3">
    <source>
        <dbReference type="WBParaSite" id="Hba_09647"/>
    </source>
</evidence>
<dbReference type="WBParaSite" id="Hba_09647">
    <property type="protein sequence ID" value="Hba_09647"/>
    <property type="gene ID" value="Hba_09647"/>
</dbReference>
<dbReference type="Proteomes" id="UP000095283">
    <property type="component" value="Unplaced"/>
</dbReference>
<sequence length="74" mass="8814">MNSYFDGILNFLQQFVTSTLVLYRTLKLLAFLIFLYQPTRFYSGYPSYIIVICFADNLFTVLLHFFSLVVYQDF</sequence>
<organism evidence="2 3">
    <name type="scientific">Heterorhabditis bacteriophora</name>
    <name type="common">Entomopathogenic nematode worm</name>
    <dbReference type="NCBI Taxonomy" id="37862"/>
    <lineage>
        <taxon>Eukaryota</taxon>
        <taxon>Metazoa</taxon>
        <taxon>Ecdysozoa</taxon>
        <taxon>Nematoda</taxon>
        <taxon>Chromadorea</taxon>
        <taxon>Rhabditida</taxon>
        <taxon>Rhabditina</taxon>
        <taxon>Rhabditomorpha</taxon>
        <taxon>Strongyloidea</taxon>
        <taxon>Heterorhabditidae</taxon>
        <taxon>Heterorhabditis</taxon>
    </lineage>
</organism>
<keyword evidence="1" id="KW-0812">Transmembrane</keyword>
<protein>
    <submittedName>
        <fullName evidence="3">7TM_GPCR_Srx domain-containing protein</fullName>
    </submittedName>
</protein>
<accession>A0A1I7WWR8</accession>
<proteinExistence type="predicted"/>
<keyword evidence="1" id="KW-1133">Transmembrane helix</keyword>
<keyword evidence="1" id="KW-0472">Membrane</keyword>
<reference evidence="3" key="1">
    <citation type="submission" date="2016-11" db="UniProtKB">
        <authorList>
            <consortium name="WormBaseParasite"/>
        </authorList>
    </citation>
    <scope>IDENTIFICATION</scope>
</reference>
<feature type="transmembrane region" description="Helical" evidence="1">
    <location>
        <begin position="48"/>
        <end position="71"/>
    </location>
</feature>
<feature type="transmembrane region" description="Helical" evidence="1">
    <location>
        <begin position="12"/>
        <end position="36"/>
    </location>
</feature>
<evidence type="ECO:0000256" key="1">
    <source>
        <dbReference type="SAM" id="Phobius"/>
    </source>
</evidence>
<dbReference type="AlphaFoldDB" id="A0A1I7WWR8"/>
<evidence type="ECO:0000313" key="2">
    <source>
        <dbReference type="Proteomes" id="UP000095283"/>
    </source>
</evidence>